<evidence type="ECO:0000256" key="3">
    <source>
        <dbReference type="ARBA" id="ARBA00022553"/>
    </source>
</evidence>
<dbReference type="FunFam" id="3.30.565.10:FF:000006">
    <property type="entry name" value="Sensor histidine kinase WalK"/>
    <property type="match status" value="1"/>
</dbReference>
<evidence type="ECO:0000256" key="1">
    <source>
        <dbReference type="ARBA" id="ARBA00000085"/>
    </source>
</evidence>
<evidence type="ECO:0000313" key="9">
    <source>
        <dbReference type="Proteomes" id="UP000017981"/>
    </source>
</evidence>
<evidence type="ECO:0000256" key="2">
    <source>
        <dbReference type="ARBA" id="ARBA00012438"/>
    </source>
</evidence>
<evidence type="ECO:0000256" key="5">
    <source>
        <dbReference type="ARBA" id="ARBA00022777"/>
    </source>
</evidence>
<gene>
    <name evidence="8" type="ORF">CWATWH0005_4009</name>
</gene>
<evidence type="ECO:0000256" key="6">
    <source>
        <dbReference type="ARBA" id="ARBA00023012"/>
    </source>
</evidence>
<dbReference type="GO" id="GO:0004673">
    <property type="term" value="F:protein histidine kinase activity"/>
    <property type="evidence" value="ECO:0007669"/>
    <property type="project" value="UniProtKB-EC"/>
</dbReference>
<dbReference type="PRINTS" id="PR00344">
    <property type="entry name" value="BCTRLSENSOR"/>
</dbReference>
<reference evidence="8 9" key="1">
    <citation type="submission" date="2013-01" db="EMBL/GenBank/DDBJ databases">
        <authorList>
            <person name="Bench S."/>
        </authorList>
    </citation>
    <scope>NUCLEOTIDE SEQUENCE [LARGE SCALE GENOMIC DNA]</scope>
    <source>
        <strain evidence="8 9">WH 0005</strain>
    </source>
</reference>
<dbReference type="GO" id="GO:0000160">
    <property type="term" value="P:phosphorelay signal transduction system"/>
    <property type="evidence" value="ECO:0007669"/>
    <property type="project" value="UniProtKB-KW"/>
</dbReference>
<dbReference type="PANTHER" id="PTHR43711:SF1">
    <property type="entry name" value="HISTIDINE KINASE 1"/>
    <property type="match status" value="1"/>
</dbReference>
<dbReference type="Proteomes" id="UP000017981">
    <property type="component" value="Unassembled WGS sequence"/>
</dbReference>
<dbReference type="EMBL" id="CAQL01001183">
    <property type="protein sequence ID" value="CCQ59188.1"/>
    <property type="molecule type" value="Genomic_DNA"/>
</dbReference>
<dbReference type="EC" id="2.7.13.3" evidence="2"/>
<dbReference type="RefSeq" id="WP_021834150.1">
    <property type="nucleotide sequence ID" value="NZ_CAQL01001183.1"/>
</dbReference>
<keyword evidence="5 8" id="KW-0418">Kinase</keyword>
<keyword evidence="3" id="KW-0597">Phosphoprotein</keyword>
<dbReference type="Pfam" id="PF02518">
    <property type="entry name" value="HATPase_c"/>
    <property type="match status" value="1"/>
</dbReference>
<reference evidence="8 9" key="2">
    <citation type="submission" date="2013-09" db="EMBL/GenBank/DDBJ databases">
        <title>Whole genome comparison of six Crocosphaera watsonii strains with differing phenotypes.</title>
        <authorList>
            <person name="Bench S.R."/>
            <person name="Heller P."/>
            <person name="Frank I."/>
            <person name="Arciniega M."/>
            <person name="Shilova I.N."/>
            <person name="Zehr J.P."/>
        </authorList>
    </citation>
    <scope>NUCLEOTIDE SEQUENCE [LARGE SCALE GENOMIC DNA]</scope>
    <source>
        <strain evidence="8 9">WH 0005</strain>
    </source>
</reference>
<keyword evidence="6" id="KW-0902">Two-component regulatory system</keyword>
<comment type="catalytic activity">
    <reaction evidence="1">
        <text>ATP + protein L-histidine = ADP + protein N-phospho-L-histidine.</text>
        <dbReference type="EC" id="2.7.13.3"/>
    </reaction>
</comment>
<sequence>MGDEDRLTRLFSNLLHNALNYTSEQGLVLVFLEQDNHCVKVFVHDTGVGIAPEDVPRIFERFWRADQARHSGGGTGLGLSIAQAIAHSHQGIITVKSKLGHGSCFQVSLPISGDFQEKVSHSSSSPLFDF</sequence>
<dbReference type="PROSITE" id="PS50109">
    <property type="entry name" value="HIS_KIN"/>
    <property type="match status" value="1"/>
</dbReference>
<dbReference type="SMART" id="SM00387">
    <property type="entry name" value="HATPase_c"/>
    <property type="match status" value="1"/>
</dbReference>
<dbReference type="InterPro" id="IPR050736">
    <property type="entry name" value="Sensor_HK_Regulatory"/>
</dbReference>
<evidence type="ECO:0000313" key="8">
    <source>
        <dbReference type="EMBL" id="CCQ59188.1"/>
    </source>
</evidence>
<dbReference type="SUPFAM" id="SSF55874">
    <property type="entry name" value="ATPase domain of HSP90 chaperone/DNA topoisomerase II/histidine kinase"/>
    <property type="match status" value="1"/>
</dbReference>
<comment type="caution">
    <text evidence="8">The sequence shown here is derived from an EMBL/GenBank/DDBJ whole genome shotgun (WGS) entry which is preliminary data.</text>
</comment>
<keyword evidence="4" id="KW-0808">Transferase</keyword>
<dbReference type="Gene3D" id="3.30.565.10">
    <property type="entry name" value="Histidine kinase-like ATPase, C-terminal domain"/>
    <property type="match status" value="1"/>
</dbReference>
<dbReference type="PANTHER" id="PTHR43711">
    <property type="entry name" value="TWO-COMPONENT HISTIDINE KINASE"/>
    <property type="match status" value="1"/>
</dbReference>
<dbReference type="InterPro" id="IPR004358">
    <property type="entry name" value="Sig_transdc_His_kin-like_C"/>
</dbReference>
<protein>
    <recommendedName>
        <fullName evidence="2">histidine kinase</fullName>
        <ecNumber evidence="2">2.7.13.3</ecNumber>
    </recommendedName>
</protein>
<proteinExistence type="predicted"/>
<evidence type="ECO:0000259" key="7">
    <source>
        <dbReference type="PROSITE" id="PS50109"/>
    </source>
</evidence>
<dbReference type="InterPro" id="IPR036890">
    <property type="entry name" value="HATPase_C_sf"/>
</dbReference>
<dbReference type="InterPro" id="IPR003594">
    <property type="entry name" value="HATPase_dom"/>
</dbReference>
<evidence type="ECO:0000256" key="4">
    <source>
        <dbReference type="ARBA" id="ARBA00022679"/>
    </source>
</evidence>
<feature type="domain" description="Histidine kinase" evidence="7">
    <location>
        <begin position="1"/>
        <end position="113"/>
    </location>
</feature>
<name>T2J1N8_CROWT</name>
<accession>T2J1N8</accession>
<organism evidence="8 9">
    <name type="scientific">Crocosphaera watsonii WH 0005</name>
    <dbReference type="NCBI Taxonomy" id="423472"/>
    <lineage>
        <taxon>Bacteria</taxon>
        <taxon>Bacillati</taxon>
        <taxon>Cyanobacteriota</taxon>
        <taxon>Cyanophyceae</taxon>
        <taxon>Oscillatoriophycideae</taxon>
        <taxon>Chroococcales</taxon>
        <taxon>Aphanothecaceae</taxon>
        <taxon>Crocosphaera</taxon>
    </lineage>
</organism>
<dbReference type="InterPro" id="IPR005467">
    <property type="entry name" value="His_kinase_dom"/>
</dbReference>
<dbReference type="AlphaFoldDB" id="T2J1N8"/>